<dbReference type="Proteomes" id="UP001589647">
    <property type="component" value="Unassembled WGS sequence"/>
</dbReference>
<reference evidence="1 2" key="1">
    <citation type="submission" date="2024-09" db="EMBL/GenBank/DDBJ databases">
        <authorList>
            <person name="Sun Q."/>
            <person name="Mori K."/>
        </authorList>
    </citation>
    <scope>NUCLEOTIDE SEQUENCE [LARGE SCALE GENOMIC DNA]</scope>
    <source>
        <strain evidence="1 2">CCM 3426</strain>
    </source>
</reference>
<dbReference type="EMBL" id="JBHMEI010000012">
    <property type="protein sequence ID" value="MFB9202719.1"/>
    <property type="molecule type" value="Genomic_DNA"/>
</dbReference>
<dbReference type="RefSeq" id="WP_189652710.1">
    <property type="nucleotide sequence ID" value="NZ_BMRC01000030.1"/>
</dbReference>
<sequence>MYSTEVISEATKIGIGRGEDWSAPGVLFSPYKKVRSFFNYGWPATEDHVVVSYVNSAGQSGSMCVHRAEDGDVGAGHETYPLPVTVTKIDWVNADQSPCWG</sequence>
<evidence type="ECO:0000313" key="1">
    <source>
        <dbReference type="EMBL" id="MFB9202719.1"/>
    </source>
</evidence>
<organism evidence="1 2">
    <name type="scientific">Nonomuraea spiralis</name>
    <dbReference type="NCBI Taxonomy" id="46182"/>
    <lineage>
        <taxon>Bacteria</taxon>
        <taxon>Bacillati</taxon>
        <taxon>Actinomycetota</taxon>
        <taxon>Actinomycetes</taxon>
        <taxon>Streptosporangiales</taxon>
        <taxon>Streptosporangiaceae</taxon>
        <taxon>Nonomuraea</taxon>
    </lineage>
</organism>
<accession>A0ABV5IDU8</accession>
<proteinExistence type="predicted"/>
<protein>
    <submittedName>
        <fullName evidence="1">Uncharacterized protein</fullName>
    </submittedName>
</protein>
<gene>
    <name evidence="1" type="ORF">ACFFV7_16095</name>
</gene>
<name>A0ABV5IDU8_9ACTN</name>
<evidence type="ECO:0000313" key="2">
    <source>
        <dbReference type="Proteomes" id="UP001589647"/>
    </source>
</evidence>
<keyword evidence="2" id="KW-1185">Reference proteome</keyword>
<comment type="caution">
    <text evidence="1">The sequence shown here is derived from an EMBL/GenBank/DDBJ whole genome shotgun (WGS) entry which is preliminary data.</text>
</comment>